<evidence type="ECO:0000313" key="3">
    <source>
        <dbReference type="Proteomes" id="UP001178461"/>
    </source>
</evidence>
<dbReference type="Proteomes" id="UP001178461">
    <property type="component" value="Chromosome 5"/>
</dbReference>
<sequence>MIEQLCAKANARALTSVEPGSWECLNLVIPANLGKKEEEEKRKERHAFCDGLNEGFHNKARKTLTRHVYFLTSMAGGFQYTNAANQGATSTESEQHNLYQPSRTNR</sequence>
<gene>
    <name evidence="2" type="ORF">PODLI_1B013275</name>
</gene>
<organism evidence="2 3">
    <name type="scientific">Podarcis lilfordi</name>
    <name type="common">Lilford's wall lizard</name>
    <dbReference type="NCBI Taxonomy" id="74358"/>
    <lineage>
        <taxon>Eukaryota</taxon>
        <taxon>Metazoa</taxon>
        <taxon>Chordata</taxon>
        <taxon>Craniata</taxon>
        <taxon>Vertebrata</taxon>
        <taxon>Euteleostomi</taxon>
        <taxon>Lepidosauria</taxon>
        <taxon>Squamata</taxon>
        <taxon>Bifurcata</taxon>
        <taxon>Unidentata</taxon>
        <taxon>Episquamata</taxon>
        <taxon>Laterata</taxon>
        <taxon>Lacertibaenia</taxon>
        <taxon>Lacertidae</taxon>
        <taxon>Podarcis</taxon>
    </lineage>
</organism>
<accession>A0AA35KD17</accession>
<evidence type="ECO:0000313" key="2">
    <source>
        <dbReference type="EMBL" id="CAI5775845.1"/>
    </source>
</evidence>
<dbReference type="AlphaFoldDB" id="A0AA35KD17"/>
<dbReference type="EMBL" id="OX395130">
    <property type="protein sequence ID" value="CAI5775845.1"/>
    <property type="molecule type" value="Genomic_DNA"/>
</dbReference>
<keyword evidence="3" id="KW-1185">Reference proteome</keyword>
<reference evidence="2" key="1">
    <citation type="submission" date="2022-12" db="EMBL/GenBank/DDBJ databases">
        <authorList>
            <person name="Alioto T."/>
            <person name="Alioto T."/>
            <person name="Gomez Garrido J."/>
        </authorList>
    </citation>
    <scope>NUCLEOTIDE SEQUENCE</scope>
</reference>
<feature type="region of interest" description="Disordered" evidence="1">
    <location>
        <begin position="85"/>
        <end position="106"/>
    </location>
</feature>
<proteinExistence type="predicted"/>
<name>A0AA35KD17_9SAUR</name>
<evidence type="ECO:0000256" key="1">
    <source>
        <dbReference type="SAM" id="MobiDB-lite"/>
    </source>
</evidence>
<protein>
    <submittedName>
        <fullName evidence="2">Uncharacterized protein</fullName>
    </submittedName>
</protein>